<feature type="domain" description="CusB-like beta-barrel" evidence="3">
    <location>
        <begin position="224"/>
        <end position="281"/>
    </location>
</feature>
<dbReference type="InterPro" id="IPR058792">
    <property type="entry name" value="Beta-barrel_RND_2"/>
</dbReference>
<dbReference type="GeneID" id="60784215"/>
<reference evidence="4 5" key="1">
    <citation type="submission" date="2020-12" db="EMBL/GenBank/DDBJ databases">
        <title>FDA dAtabase for Regulatory Grade micrObial Sequences (FDA-ARGOS): Supporting development and validation of Infectious Disease Dx tests.</title>
        <authorList>
            <person name="Sproer C."/>
            <person name="Gronow S."/>
            <person name="Severitt S."/>
            <person name="Schroder I."/>
            <person name="Tallon L."/>
            <person name="Sadzewicz L."/>
            <person name="Zhao X."/>
            <person name="Boylan J."/>
            <person name="Ott S."/>
            <person name="Bowen H."/>
            <person name="Vavikolanu K."/>
            <person name="Mehta A."/>
            <person name="Aluvathingal J."/>
            <person name="Nadendla S."/>
            <person name="Lowell S."/>
            <person name="Myers T."/>
            <person name="Yan Y."/>
            <person name="Sichtig H."/>
        </authorList>
    </citation>
    <scope>NUCLEOTIDE SEQUENCE [LARGE SCALE GENOMIC DNA]</scope>
    <source>
        <strain evidence="4 5">FDAARGOS_933</strain>
    </source>
</reference>
<dbReference type="RefSeq" id="WP_197929393.1">
    <property type="nucleotide sequence ID" value="NZ_CP065745.1"/>
</dbReference>
<comment type="similarity">
    <text evidence="1">Belongs to the membrane fusion protein (MFP) (TC 8.A.1) family.</text>
</comment>
<proteinExistence type="inferred from homology"/>
<dbReference type="SUPFAM" id="SSF111369">
    <property type="entry name" value="HlyD-like secretion proteins"/>
    <property type="match status" value="1"/>
</dbReference>
<evidence type="ECO:0000313" key="5">
    <source>
        <dbReference type="Proteomes" id="UP000595101"/>
    </source>
</evidence>
<evidence type="ECO:0000259" key="3">
    <source>
        <dbReference type="Pfam" id="PF25954"/>
    </source>
</evidence>
<dbReference type="GO" id="GO:0015562">
    <property type="term" value="F:efflux transmembrane transporter activity"/>
    <property type="evidence" value="ECO:0007669"/>
    <property type="project" value="TreeGrafter"/>
</dbReference>
<dbReference type="PANTHER" id="PTHR30469:SF15">
    <property type="entry name" value="HLYD FAMILY OF SECRETION PROTEINS"/>
    <property type="match status" value="1"/>
</dbReference>
<sequence>MKRGWLWWGSGAVVAVAAVAWWWRPQATPIRLVEVGRGDVLVTVVNTRAGTIKSCQRAGLSLPGGGVVEQIAVKPGERVAQGDLLLTLWSDDIRADLARVRAQQALGKTQREERCSEAAYYEREANRLATLLAKNLTSRTLAEQAQNLADTRRYICRASRQQERVDEAQVAQVEARLSERRLLAPFAGVVAEVNSKLGEYMTPSPPGVAMPPVIDLIDDRCLYISAPIDEVDAARLKVGQSARVLLDAMPGRDFAATVTRIAPYVKELEKQARTVEVEASLTALPTDVPLLIGYSADLEVEVTRATDVLRVAASSRADDGSALRLDGDKLVRVVPRWGVENWNWIEVAEGLAAGEQLAAQPGQIVGEGPFSAATEQPDE</sequence>
<evidence type="ECO:0000256" key="1">
    <source>
        <dbReference type="ARBA" id="ARBA00009477"/>
    </source>
</evidence>
<dbReference type="Gene3D" id="2.40.30.170">
    <property type="match status" value="1"/>
</dbReference>
<keyword evidence="2" id="KW-0812">Transmembrane</keyword>
<gene>
    <name evidence="4" type="ORF">I6G90_01375</name>
</gene>
<dbReference type="Gene3D" id="2.40.50.100">
    <property type="match status" value="1"/>
</dbReference>
<dbReference type="KEGG" id="aall:I6G90_01375"/>
<keyword evidence="2" id="KW-0472">Membrane</keyword>
<dbReference type="GO" id="GO:1990281">
    <property type="term" value="C:efflux pump complex"/>
    <property type="evidence" value="ECO:0007669"/>
    <property type="project" value="TreeGrafter"/>
</dbReference>
<dbReference type="EMBL" id="CP065745">
    <property type="protein sequence ID" value="QPR55123.1"/>
    <property type="molecule type" value="Genomic_DNA"/>
</dbReference>
<protein>
    <submittedName>
        <fullName evidence="4">Efflux RND transporter periplasmic adaptor subunit</fullName>
    </submittedName>
</protein>
<dbReference type="Proteomes" id="UP000595101">
    <property type="component" value="Chromosome"/>
</dbReference>
<evidence type="ECO:0000313" key="4">
    <source>
        <dbReference type="EMBL" id="QPR55123.1"/>
    </source>
</evidence>
<dbReference type="Pfam" id="PF25954">
    <property type="entry name" value="Beta-barrel_RND_2"/>
    <property type="match status" value="1"/>
</dbReference>
<organism evidence="4 5">
    <name type="scientific">Aeromonas allosaccharophila</name>
    <dbReference type="NCBI Taxonomy" id="656"/>
    <lineage>
        <taxon>Bacteria</taxon>
        <taxon>Pseudomonadati</taxon>
        <taxon>Pseudomonadota</taxon>
        <taxon>Gammaproteobacteria</taxon>
        <taxon>Aeromonadales</taxon>
        <taxon>Aeromonadaceae</taxon>
        <taxon>Aeromonas</taxon>
    </lineage>
</organism>
<name>A0A7T2PG25_9GAMM</name>
<dbReference type="InterPro" id="IPR006143">
    <property type="entry name" value="RND_pump_MFP"/>
</dbReference>
<dbReference type="NCBIfam" id="TIGR01730">
    <property type="entry name" value="RND_mfp"/>
    <property type="match status" value="1"/>
</dbReference>
<accession>A0A7T2PG25</accession>
<dbReference type="AlphaFoldDB" id="A0A7T2PG25"/>
<dbReference type="PANTHER" id="PTHR30469">
    <property type="entry name" value="MULTIDRUG RESISTANCE PROTEIN MDTA"/>
    <property type="match status" value="1"/>
</dbReference>
<keyword evidence="2" id="KW-1133">Transmembrane helix</keyword>
<feature type="transmembrane region" description="Helical" evidence="2">
    <location>
        <begin position="5"/>
        <end position="23"/>
    </location>
</feature>
<evidence type="ECO:0000256" key="2">
    <source>
        <dbReference type="SAM" id="Phobius"/>
    </source>
</evidence>